<gene>
    <name evidence="1" type="ORF">GCM10011571_11900</name>
</gene>
<protein>
    <submittedName>
        <fullName evidence="1">Uncharacterized protein</fullName>
    </submittedName>
</protein>
<keyword evidence="2" id="KW-1185">Reference proteome</keyword>
<evidence type="ECO:0000313" key="2">
    <source>
        <dbReference type="Proteomes" id="UP000625210"/>
    </source>
</evidence>
<dbReference type="RefSeq" id="WP_188646980.1">
    <property type="nucleotide sequence ID" value="NZ_BMHQ01000003.1"/>
</dbReference>
<reference evidence="1" key="2">
    <citation type="submission" date="2020-09" db="EMBL/GenBank/DDBJ databases">
        <authorList>
            <person name="Sun Q."/>
            <person name="Zhou Y."/>
        </authorList>
    </citation>
    <scope>NUCLEOTIDE SEQUENCE</scope>
    <source>
        <strain evidence="1">CGMCC 1.15179</strain>
    </source>
</reference>
<comment type="caution">
    <text evidence="1">The sequence shown here is derived from an EMBL/GenBank/DDBJ whole genome shotgun (WGS) entry which is preliminary data.</text>
</comment>
<organism evidence="1 2">
    <name type="scientific">Marinithermofilum abyssi</name>
    <dbReference type="NCBI Taxonomy" id="1571185"/>
    <lineage>
        <taxon>Bacteria</taxon>
        <taxon>Bacillati</taxon>
        <taxon>Bacillota</taxon>
        <taxon>Bacilli</taxon>
        <taxon>Bacillales</taxon>
        <taxon>Thermoactinomycetaceae</taxon>
        <taxon>Marinithermofilum</taxon>
    </lineage>
</organism>
<dbReference type="AlphaFoldDB" id="A0A8J2VGV1"/>
<accession>A0A8J2VGV1</accession>
<dbReference type="Proteomes" id="UP000625210">
    <property type="component" value="Unassembled WGS sequence"/>
</dbReference>
<reference evidence="1" key="1">
    <citation type="journal article" date="2014" name="Int. J. Syst. Evol. Microbiol.">
        <title>Complete genome sequence of Corynebacterium casei LMG S-19264T (=DSM 44701T), isolated from a smear-ripened cheese.</title>
        <authorList>
            <consortium name="US DOE Joint Genome Institute (JGI-PGF)"/>
            <person name="Walter F."/>
            <person name="Albersmeier A."/>
            <person name="Kalinowski J."/>
            <person name="Ruckert C."/>
        </authorList>
    </citation>
    <scope>NUCLEOTIDE SEQUENCE</scope>
    <source>
        <strain evidence="1">CGMCC 1.15179</strain>
    </source>
</reference>
<name>A0A8J2VGV1_9BACL</name>
<dbReference type="EMBL" id="BMHQ01000003">
    <property type="protein sequence ID" value="GGE12147.1"/>
    <property type="molecule type" value="Genomic_DNA"/>
</dbReference>
<sequence length="190" mass="22520">MNKVDIEWDRIPIDYLSQLIYNTNDNEKRYQWGGLAMRYQIKGLSDICTVLLNQRNLGGAVEAELIRLRTGEEYQYPVIVSLERAGDQFYLIGLVTFEGKHMIVHTGEVGQIHQVRHVDLKDLHNSVYRQQRQQELLRYLDRLCEVNSGFITDTFRKEALRIVEDIGWENIEEREHLNFIRKDLQKRRVS</sequence>
<proteinExistence type="predicted"/>
<evidence type="ECO:0000313" key="1">
    <source>
        <dbReference type="EMBL" id="GGE12147.1"/>
    </source>
</evidence>